<reference evidence="1" key="1">
    <citation type="submission" date="2019-10" db="EMBL/GenBank/DDBJ databases">
        <authorList>
            <consortium name="DOE Joint Genome Institute"/>
            <person name="Kuo A."/>
            <person name="Miyauchi S."/>
            <person name="Kiss E."/>
            <person name="Drula E."/>
            <person name="Kohler A."/>
            <person name="Sanchez-Garcia M."/>
            <person name="Andreopoulos B."/>
            <person name="Barry K.W."/>
            <person name="Bonito G."/>
            <person name="Buee M."/>
            <person name="Carver A."/>
            <person name="Chen C."/>
            <person name="Cichocki N."/>
            <person name="Clum A."/>
            <person name="Culley D."/>
            <person name="Crous P.W."/>
            <person name="Fauchery L."/>
            <person name="Girlanda M."/>
            <person name="Hayes R."/>
            <person name="Keri Z."/>
            <person name="LaButti K."/>
            <person name="Lipzen A."/>
            <person name="Lombard V."/>
            <person name="Magnuson J."/>
            <person name="Maillard F."/>
            <person name="Morin E."/>
            <person name="Murat C."/>
            <person name="Nolan M."/>
            <person name="Ohm R."/>
            <person name="Pangilinan J."/>
            <person name="Pereira M."/>
            <person name="Perotto S."/>
            <person name="Peter M."/>
            <person name="Riley R."/>
            <person name="Sitrit Y."/>
            <person name="Stielow B."/>
            <person name="Szollosi G."/>
            <person name="Zifcakova L."/>
            <person name="Stursova M."/>
            <person name="Spatafora J.W."/>
            <person name="Tedersoo L."/>
            <person name="Vaario L.-M."/>
            <person name="Yamada A."/>
            <person name="Yan M."/>
            <person name="Wang P."/>
            <person name="Xu J."/>
            <person name="Bruns T."/>
            <person name="Baldrian P."/>
            <person name="Vilgalys R."/>
            <person name="Henrissat B."/>
            <person name="Grigoriev I.V."/>
            <person name="Hibbett D."/>
            <person name="Nagy L.G."/>
            <person name="Martin F.M."/>
        </authorList>
    </citation>
    <scope>NUCLEOTIDE SEQUENCE</scope>
    <source>
        <strain evidence="1">BED1</strain>
    </source>
</reference>
<gene>
    <name evidence="1" type="ORF">L210DRAFT_3639314</name>
</gene>
<protein>
    <submittedName>
        <fullName evidence="1">Uncharacterized protein</fullName>
    </submittedName>
</protein>
<accession>A0AAD4GMM7</accession>
<comment type="caution">
    <text evidence="1">The sequence shown here is derived from an EMBL/GenBank/DDBJ whole genome shotgun (WGS) entry which is preliminary data.</text>
</comment>
<dbReference type="Gene3D" id="2.80.10.50">
    <property type="match status" value="1"/>
</dbReference>
<name>A0AAD4GMM7_BOLED</name>
<dbReference type="AlphaFoldDB" id="A0AAD4GMM7"/>
<reference evidence="1" key="2">
    <citation type="journal article" date="2020" name="Nat. Commun.">
        <title>Large-scale genome sequencing of mycorrhizal fungi provides insights into the early evolution of symbiotic traits.</title>
        <authorList>
            <person name="Miyauchi S."/>
            <person name="Kiss E."/>
            <person name="Kuo A."/>
            <person name="Drula E."/>
            <person name="Kohler A."/>
            <person name="Sanchez-Garcia M."/>
            <person name="Morin E."/>
            <person name="Andreopoulos B."/>
            <person name="Barry K.W."/>
            <person name="Bonito G."/>
            <person name="Buee M."/>
            <person name="Carver A."/>
            <person name="Chen C."/>
            <person name="Cichocki N."/>
            <person name="Clum A."/>
            <person name="Culley D."/>
            <person name="Crous P.W."/>
            <person name="Fauchery L."/>
            <person name="Girlanda M."/>
            <person name="Hayes R.D."/>
            <person name="Keri Z."/>
            <person name="LaButti K."/>
            <person name="Lipzen A."/>
            <person name="Lombard V."/>
            <person name="Magnuson J."/>
            <person name="Maillard F."/>
            <person name="Murat C."/>
            <person name="Nolan M."/>
            <person name="Ohm R.A."/>
            <person name="Pangilinan J."/>
            <person name="Pereira M.F."/>
            <person name="Perotto S."/>
            <person name="Peter M."/>
            <person name="Pfister S."/>
            <person name="Riley R."/>
            <person name="Sitrit Y."/>
            <person name="Stielow J.B."/>
            <person name="Szollosi G."/>
            <person name="Zifcakova L."/>
            <person name="Stursova M."/>
            <person name="Spatafora J.W."/>
            <person name="Tedersoo L."/>
            <person name="Vaario L.M."/>
            <person name="Yamada A."/>
            <person name="Yan M."/>
            <person name="Wang P."/>
            <person name="Xu J."/>
            <person name="Bruns T."/>
            <person name="Baldrian P."/>
            <person name="Vilgalys R."/>
            <person name="Dunand C."/>
            <person name="Henrissat B."/>
            <person name="Grigoriev I.V."/>
            <person name="Hibbett D."/>
            <person name="Nagy L.G."/>
            <person name="Martin F.M."/>
        </authorList>
    </citation>
    <scope>NUCLEOTIDE SEQUENCE</scope>
    <source>
        <strain evidence="1">BED1</strain>
    </source>
</reference>
<keyword evidence="2" id="KW-1185">Reference proteome</keyword>
<dbReference type="EMBL" id="WHUW01000001">
    <property type="protein sequence ID" value="KAF8452872.1"/>
    <property type="molecule type" value="Genomic_DNA"/>
</dbReference>
<sequence length="142" mass="16150">MSGLETGKYLIQLAAGSQPSIGVDAASGSPDKPVVTDGSAKIWFVKRLESGLYHLTIEDRGMLLFIQNEGRKLVGNEMPPPSVWSILPQDDGSYTIQVPNRVLPPTYWTVDRPYEMKYPVTLNILDFPFPQQNQKWYFRRLY</sequence>
<evidence type="ECO:0000313" key="2">
    <source>
        <dbReference type="Proteomes" id="UP001194468"/>
    </source>
</evidence>
<dbReference type="Proteomes" id="UP001194468">
    <property type="component" value="Unassembled WGS sequence"/>
</dbReference>
<proteinExistence type="predicted"/>
<evidence type="ECO:0000313" key="1">
    <source>
        <dbReference type="EMBL" id="KAF8452872.1"/>
    </source>
</evidence>
<organism evidence="1 2">
    <name type="scientific">Boletus edulis BED1</name>
    <dbReference type="NCBI Taxonomy" id="1328754"/>
    <lineage>
        <taxon>Eukaryota</taxon>
        <taxon>Fungi</taxon>
        <taxon>Dikarya</taxon>
        <taxon>Basidiomycota</taxon>
        <taxon>Agaricomycotina</taxon>
        <taxon>Agaricomycetes</taxon>
        <taxon>Agaricomycetidae</taxon>
        <taxon>Boletales</taxon>
        <taxon>Boletineae</taxon>
        <taxon>Boletaceae</taxon>
        <taxon>Boletoideae</taxon>
        <taxon>Boletus</taxon>
    </lineage>
</organism>